<evidence type="ECO:0000256" key="2">
    <source>
        <dbReference type="ARBA" id="ARBA00001946"/>
    </source>
</evidence>
<feature type="binding site" evidence="12">
    <location>
        <position position="13"/>
    </location>
    <ligand>
        <name>Mg(2+)</name>
        <dbReference type="ChEBI" id="CHEBI:18420"/>
    </ligand>
</feature>
<dbReference type="AlphaFoldDB" id="U7UPS8"/>
<comment type="cofactor">
    <cofactor evidence="2 12">
        <name>Mg(2+)</name>
        <dbReference type="ChEBI" id="CHEBI:18420"/>
    </cofactor>
</comment>
<proteinExistence type="inferred from homology"/>
<dbReference type="SUPFAM" id="SSF56784">
    <property type="entry name" value="HAD-like"/>
    <property type="match status" value="1"/>
</dbReference>
<evidence type="ECO:0000256" key="6">
    <source>
        <dbReference type="ARBA" id="ARBA00020092"/>
    </source>
</evidence>
<evidence type="ECO:0000313" key="13">
    <source>
        <dbReference type="EMBL" id="ERT60483.1"/>
    </source>
</evidence>
<dbReference type="STRING" id="1111454.HMPREF1250_0722"/>
<dbReference type="SFLD" id="SFLDS00003">
    <property type="entry name" value="Haloacid_Dehalogenase"/>
    <property type="match status" value="1"/>
</dbReference>
<comment type="similarity">
    <text evidence="3">Belongs to the KdsC family.</text>
</comment>
<evidence type="ECO:0000256" key="4">
    <source>
        <dbReference type="ARBA" id="ARBA00011881"/>
    </source>
</evidence>
<organism evidence="13 14">
    <name type="scientific">Megasphaera vaginalis</name>
    <name type="common">ex Srinivasan et al. 2021</name>
    <dbReference type="NCBI Taxonomy" id="1111454"/>
    <lineage>
        <taxon>Bacteria</taxon>
        <taxon>Bacillati</taxon>
        <taxon>Bacillota</taxon>
        <taxon>Negativicutes</taxon>
        <taxon>Veillonellales</taxon>
        <taxon>Veillonellaceae</taxon>
        <taxon>Megasphaera</taxon>
    </lineage>
</organism>
<comment type="subunit">
    <text evidence="4">Homotetramer.</text>
</comment>
<keyword evidence="9 12" id="KW-0460">Magnesium</keyword>
<comment type="catalytic activity">
    <reaction evidence="1">
        <text>3-deoxy-alpha-D-manno-2-octulosonate-8-phosphate + H2O = 3-deoxy-alpha-D-manno-oct-2-ulosonate + phosphate</text>
        <dbReference type="Rhea" id="RHEA:11500"/>
        <dbReference type="ChEBI" id="CHEBI:15377"/>
        <dbReference type="ChEBI" id="CHEBI:43474"/>
        <dbReference type="ChEBI" id="CHEBI:85985"/>
        <dbReference type="ChEBI" id="CHEBI:85986"/>
        <dbReference type="EC" id="3.1.3.45"/>
    </reaction>
</comment>
<dbReference type="OrthoDB" id="9805604at2"/>
<dbReference type="InterPro" id="IPR050793">
    <property type="entry name" value="CMP-NeuNAc_synthase"/>
</dbReference>
<gene>
    <name evidence="13" type="ORF">HMPREF1250_0722</name>
</gene>
<dbReference type="EMBL" id="AWXA01000021">
    <property type="protein sequence ID" value="ERT60483.1"/>
    <property type="molecule type" value="Genomic_DNA"/>
</dbReference>
<evidence type="ECO:0000256" key="7">
    <source>
        <dbReference type="ARBA" id="ARBA00022723"/>
    </source>
</evidence>
<dbReference type="PANTHER" id="PTHR21485">
    <property type="entry name" value="HAD SUPERFAMILY MEMBERS CMAS AND KDSC"/>
    <property type="match status" value="1"/>
</dbReference>
<evidence type="ECO:0000256" key="12">
    <source>
        <dbReference type="PIRSR" id="PIRSR006118-2"/>
    </source>
</evidence>
<keyword evidence="14" id="KW-1185">Reference proteome</keyword>
<comment type="caution">
    <text evidence="13">The sequence shown here is derived from an EMBL/GenBank/DDBJ whole genome shotgun (WGS) entry which is preliminary data.</text>
</comment>
<protein>
    <recommendedName>
        <fullName evidence="6">3-deoxy-D-manno-octulosonate 8-phosphate phosphatase KdsC</fullName>
        <ecNumber evidence="5">3.1.3.45</ecNumber>
    </recommendedName>
    <alternativeName>
        <fullName evidence="11">KDO 8-P phosphatase</fullName>
    </alternativeName>
</protein>
<reference evidence="13 14" key="1">
    <citation type="submission" date="2013-09" db="EMBL/GenBank/DDBJ databases">
        <authorList>
            <person name="Durkin A.S."/>
            <person name="Haft D.R."/>
            <person name="McCorrison J."/>
            <person name="Torralba M."/>
            <person name="Gillis M."/>
            <person name="Haft D.H."/>
            <person name="Methe B."/>
            <person name="Sutton G."/>
            <person name="Nelson K.E."/>
        </authorList>
    </citation>
    <scope>NUCLEOTIDE SEQUENCE [LARGE SCALE GENOMIC DNA]</scope>
    <source>
        <strain evidence="13 14">BV3C16-1</strain>
    </source>
</reference>
<dbReference type="Gene3D" id="3.40.50.1000">
    <property type="entry name" value="HAD superfamily/HAD-like"/>
    <property type="match status" value="1"/>
</dbReference>
<evidence type="ECO:0000256" key="10">
    <source>
        <dbReference type="ARBA" id="ARBA00022985"/>
    </source>
</evidence>
<keyword evidence="7 12" id="KW-0479">Metal-binding</keyword>
<keyword evidence="10" id="KW-0448">Lipopolysaccharide biosynthesis</keyword>
<dbReference type="SFLD" id="SFLDG01136">
    <property type="entry name" value="C1.6:_Phosphoserine_Phosphatas"/>
    <property type="match status" value="1"/>
</dbReference>
<feature type="binding site" evidence="12">
    <location>
        <position position="15"/>
    </location>
    <ligand>
        <name>substrate</name>
    </ligand>
</feature>
<name>U7UPS8_9FIRM</name>
<dbReference type="FunFam" id="3.40.50.1000:FF:000029">
    <property type="entry name" value="3-deoxy-D-manno-octulosonate 8-phosphate phosphatase KdsC"/>
    <property type="match status" value="1"/>
</dbReference>
<evidence type="ECO:0000256" key="9">
    <source>
        <dbReference type="ARBA" id="ARBA00022842"/>
    </source>
</evidence>
<evidence type="ECO:0000256" key="5">
    <source>
        <dbReference type="ARBA" id="ARBA00013066"/>
    </source>
</evidence>
<dbReference type="PANTHER" id="PTHR21485:SF6">
    <property type="entry name" value="N-ACYLNEURAMINATE CYTIDYLYLTRANSFERASE-RELATED"/>
    <property type="match status" value="1"/>
</dbReference>
<dbReference type="Pfam" id="PF08282">
    <property type="entry name" value="Hydrolase_3"/>
    <property type="match status" value="1"/>
</dbReference>
<dbReference type="EC" id="3.1.3.45" evidence="5"/>
<dbReference type="GO" id="GO:0008781">
    <property type="term" value="F:N-acylneuraminate cytidylyltransferase activity"/>
    <property type="evidence" value="ECO:0007669"/>
    <property type="project" value="TreeGrafter"/>
</dbReference>
<dbReference type="eggNOG" id="COG1778">
    <property type="taxonomic scope" value="Bacteria"/>
</dbReference>
<dbReference type="InterPro" id="IPR036412">
    <property type="entry name" value="HAD-like_sf"/>
</dbReference>
<evidence type="ECO:0000313" key="14">
    <source>
        <dbReference type="Proteomes" id="UP000017090"/>
    </source>
</evidence>
<dbReference type="GO" id="GO:0009103">
    <property type="term" value="P:lipopolysaccharide biosynthetic process"/>
    <property type="evidence" value="ECO:0007669"/>
    <property type="project" value="UniProtKB-KW"/>
</dbReference>
<evidence type="ECO:0000256" key="1">
    <source>
        <dbReference type="ARBA" id="ARBA00000898"/>
    </source>
</evidence>
<dbReference type="RefSeq" id="WP_023053366.1">
    <property type="nucleotide sequence ID" value="NZ_AWXA01000021.1"/>
</dbReference>
<dbReference type="PIRSF" id="PIRSF006118">
    <property type="entry name" value="KDO8-P_Ptase"/>
    <property type="match status" value="1"/>
</dbReference>
<feature type="binding site" evidence="12">
    <location>
        <position position="106"/>
    </location>
    <ligand>
        <name>Mg(2+)</name>
        <dbReference type="ChEBI" id="CHEBI:18420"/>
    </ligand>
</feature>
<evidence type="ECO:0000256" key="11">
    <source>
        <dbReference type="ARBA" id="ARBA00031051"/>
    </source>
</evidence>
<dbReference type="NCBIfam" id="TIGR01670">
    <property type="entry name" value="KdsC-phosphatas"/>
    <property type="match status" value="1"/>
</dbReference>
<accession>U7UPS8</accession>
<dbReference type="GO" id="GO:0019143">
    <property type="term" value="F:3-deoxy-manno-octulosonate-8-phosphatase activity"/>
    <property type="evidence" value="ECO:0007669"/>
    <property type="project" value="UniProtKB-EC"/>
</dbReference>
<dbReference type="GO" id="GO:0046872">
    <property type="term" value="F:metal ion binding"/>
    <property type="evidence" value="ECO:0007669"/>
    <property type="project" value="UniProtKB-KW"/>
</dbReference>
<dbReference type="Proteomes" id="UP000017090">
    <property type="component" value="Unassembled WGS sequence"/>
</dbReference>
<sequence>METWRHISLLALDVDGVLTDGTIYYGPEGDVLKGFSARDGMGISLARAAGLKVVFLTGRKSPMVERRAADLHIDYLVQAAGDKYGALAKILVKERLSFNDVAYMGDDLNDLSLLSGVAFSGAPADACAEARAAAQLVSTRTGGHGALREFVEYILKKQAQWDAVLERYRSGFSPLRQ</sequence>
<keyword evidence="8 13" id="KW-0378">Hydrolase</keyword>
<evidence type="ECO:0000256" key="3">
    <source>
        <dbReference type="ARBA" id="ARBA00005893"/>
    </source>
</evidence>
<dbReference type="InterPro" id="IPR010023">
    <property type="entry name" value="KdsC_fam"/>
</dbReference>
<dbReference type="PATRIC" id="fig|1111454.3.peg.895"/>
<evidence type="ECO:0000256" key="8">
    <source>
        <dbReference type="ARBA" id="ARBA00022801"/>
    </source>
</evidence>
<dbReference type="InterPro" id="IPR023214">
    <property type="entry name" value="HAD_sf"/>
</dbReference>
<dbReference type="SFLD" id="SFLDG01138">
    <property type="entry name" value="C1.6.2:_Deoxy-d-mannose-octulo"/>
    <property type="match status" value="1"/>
</dbReference>